<keyword evidence="5" id="KW-1133">Transmembrane helix</keyword>
<dbReference type="InterPro" id="IPR022049">
    <property type="entry name" value="FAM69_kinase_dom"/>
</dbReference>
<dbReference type="SUPFAM" id="SSF56112">
    <property type="entry name" value="Protein kinase-like (PK-like)"/>
    <property type="match status" value="1"/>
</dbReference>
<dbReference type="InterPro" id="IPR020519">
    <property type="entry name" value="DIPK2A/B"/>
</dbReference>
<evidence type="ECO:0000259" key="6">
    <source>
        <dbReference type="Pfam" id="PF12260"/>
    </source>
</evidence>
<name>A0A310SB22_9HYME</name>
<evidence type="ECO:0000256" key="4">
    <source>
        <dbReference type="ARBA" id="ARBA00022729"/>
    </source>
</evidence>
<evidence type="ECO:0000313" key="7">
    <source>
        <dbReference type="EMBL" id="OAD56407.1"/>
    </source>
</evidence>
<dbReference type="PANTHER" id="PTHR32073">
    <property type="entry name" value="GH11358P"/>
    <property type="match status" value="1"/>
</dbReference>
<feature type="domain" description="FAM69 protein-kinase" evidence="6">
    <location>
        <begin position="189"/>
        <end position="344"/>
    </location>
</feature>
<keyword evidence="4" id="KW-0732">Signal</keyword>
<dbReference type="Pfam" id="PF12260">
    <property type="entry name" value="PIP49_C"/>
    <property type="match status" value="1"/>
</dbReference>
<dbReference type="GO" id="GO:0005576">
    <property type="term" value="C:extracellular region"/>
    <property type="evidence" value="ECO:0007669"/>
    <property type="project" value="UniProtKB-SubCell"/>
</dbReference>
<dbReference type="OrthoDB" id="10035316at2759"/>
<dbReference type="AlphaFoldDB" id="A0A310SB22"/>
<keyword evidence="8" id="KW-1185">Reference proteome</keyword>
<dbReference type="EMBL" id="KQ761976">
    <property type="protein sequence ID" value="OAD56407.1"/>
    <property type="molecule type" value="Genomic_DNA"/>
</dbReference>
<evidence type="ECO:0000313" key="8">
    <source>
        <dbReference type="Proteomes" id="UP000250275"/>
    </source>
</evidence>
<protein>
    <submittedName>
        <fullName evidence="7">Deleted in autism protein 1 like protein</fullName>
    </submittedName>
</protein>
<organism evidence="7 8">
    <name type="scientific">Eufriesea mexicana</name>
    <dbReference type="NCBI Taxonomy" id="516756"/>
    <lineage>
        <taxon>Eukaryota</taxon>
        <taxon>Metazoa</taxon>
        <taxon>Ecdysozoa</taxon>
        <taxon>Arthropoda</taxon>
        <taxon>Hexapoda</taxon>
        <taxon>Insecta</taxon>
        <taxon>Pterygota</taxon>
        <taxon>Neoptera</taxon>
        <taxon>Endopterygota</taxon>
        <taxon>Hymenoptera</taxon>
        <taxon>Apocrita</taxon>
        <taxon>Aculeata</taxon>
        <taxon>Apoidea</taxon>
        <taxon>Anthophila</taxon>
        <taxon>Apidae</taxon>
        <taxon>Eufriesea</taxon>
    </lineage>
</organism>
<dbReference type="PANTHER" id="PTHR32073:SF7">
    <property type="entry name" value="GH11358P"/>
    <property type="match status" value="1"/>
</dbReference>
<evidence type="ECO:0000256" key="2">
    <source>
        <dbReference type="ARBA" id="ARBA00006338"/>
    </source>
</evidence>
<keyword evidence="3" id="KW-0964">Secreted</keyword>
<evidence type="ECO:0000256" key="1">
    <source>
        <dbReference type="ARBA" id="ARBA00004613"/>
    </source>
</evidence>
<keyword evidence="5" id="KW-0472">Membrane</keyword>
<comment type="similarity">
    <text evidence="2">Belongs to the DIPK family.</text>
</comment>
<sequence>MYNILKFRKCIFLSPVTISIVLKWFVIITFRPDMNRLTELHKCPVCFGVSACNYIHEVDIILHDFYTLFAYFYGVKNVFFGSFNKSSVVLKKLAQNFELDEFDKMLCKDTNFSHICTINVKEVEEKTIKINFHKLIEEEVSSDFMNNNFNRLKLCPTIQHLNDLLKDVYYNMKDVNRKILDINIWVLTLLNPEPLLLQILPADKDWPVPKYFGACGRIIVEEYVGLPLATYYNEPWLHRAKIASSLLDAAYKFTYKNENFGFYLTDISADNIAVDLNNNAKFVDLENVIVVDKNAQHTERLTTWNQLQVNTENFSCSECLAFSYADICNHKISDHNFYAICKLCSTEGYTWSADIYSGQDTSGRRQVGIAEDVCIELANKLLNEGRNCTDNKKFMPSFVMSWPLKRGEMIVMLKWRDVHDRILSTKHAPIMTSSLDGVICYKDTEKHQVVSEINTTFT</sequence>
<dbReference type="Proteomes" id="UP000250275">
    <property type="component" value="Unassembled WGS sequence"/>
</dbReference>
<evidence type="ECO:0000256" key="5">
    <source>
        <dbReference type="SAM" id="Phobius"/>
    </source>
</evidence>
<accession>A0A310SB22</accession>
<comment type="subcellular location">
    <subcellularLocation>
        <location evidence="1">Secreted</location>
    </subcellularLocation>
</comment>
<dbReference type="InterPro" id="IPR011009">
    <property type="entry name" value="Kinase-like_dom_sf"/>
</dbReference>
<reference evidence="7 8" key="1">
    <citation type="submission" date="2015-07" db="EMBL/GenBank/DDBJ databases">
        <title>The genome of Eufriesea mexicana.</title>
        <authorList>
            <person name="Pan H."/>
            <person name="Kapheim K."/>
        </authorList>
    </citation>
    <scope>NUCLEOTIDE SEQUENCE [LARGE SCALE GENOMIC DNA]</scope>
    <source>
        <strain evidence="7">0111107269</strain>
        <tissue evidence="7">Whole body</tissue>
    </source>
</reference>
<gene>
    <name evidence="7" type="ORF">WN48_03411</name>
</gene>
<keyword evidence="5" id="KW-0812">Transmembrane</keyword>
<feature type="transmembrane region" description="Helical" evidence="5">
    <location>
        <begin position="12"/>
        <end position="30"/>
    </location>
</feature>
<evidence type="ECO:0000256" key="3">
    <source>
        <dbReference type="ARBA" id="ARBA00022525"/>
    </source>
</evidence>
<proteinExistence type="inferred from homology"/>